<protein>
    <submittedName>
        <fullName evidence="1">Uncharacterized protein</fullName>
    </submittedName>
</protein>
<sequence>MLQFHAPGEALTDPPPARPRLRAFPGAPGYGSLRARRNPHTTTFTSLGCPVFSAGEAHHVETLFIASHLMVLHWLQEVADTPGAYKNPGFTIVFSDGPDQNNLWSDWNGEDNRATEDVKSNKDDTTGAPSLCIVPGDGVEKDGSGRGEEKNEQTQYVVRTKPDNGDGNGPEQSEA</sequence>
<comment type="caution">
    <text evidence="1">The sequence shown here is derived from an EMBL/GenBank/DDBJ whole genome shotgun (WGS) entry which is preliminary data.</text>
</comment>
<evidence type="ECO:0000313" key="1">
    <source>
        <dbReference type="EMBL" id="KAJ2968663.1"/>
    </source>
</evidence>
<organism evidence="1 2">
    <name type="scientific">Xylaria curta</name>
    <dbReference type="NCBI Taxonomy" id="42375"/>
    <lineage>
        <taxon>Eukaryota</taxon>
        <taxon>Fungi</taxon>
        <taxon>Dikarya</taxon>
        <taxon>Ascomycota</taxon>
        <taxon>Pezizomycotina</taxon>
        <taxon>Sordariomycetes</taxon>
        <taxon>Xylariomycetidae</taxon>
        <taxon>Xylariales</taxon>
        <taxon>Xylariaceae</taxon>
        <taxon>Xylaria</taxon>
    </lineage>
</organism>
<proteinExistence type="predicted"/>
<dbReference type="Proteomes" id="UP001143856">
    <property type="component" value="Unassembled WGS sequence"/>
</dbReference>
<reference evidence="1" key="1">
    <citation type="submission" date="2022-10" db="EMBL/GenBank/DDBJ databases">
        <title>Genome Sequence of Xylaria curta.</title>
        <authorList>
            <person name="Buettner E."/>
        </authorList>
    </citation>
    <scope>NUCLEOTIDE SEQUENCE</scope>
    <source>
        <strain evidence="1">Babe10</strain>
    </source>
</reference>
<evidence type="ECO:0000313" key="2">
    <source>
        <dbReference type="Proteomes" id="UP001143856"/>
    </source>
</evidence>
<gene>
    <name evidence="1" type="ORF">NUW58_g10175</name>
</gene>
<name>A0ACC1MQ52_9PEZI</name>
<dbReference type="EMBL" id="JAPDGR010004260">
    <property type="protein sequence ID" value="KAJ2968663.1"/>
    <property type="molecule type" value="Genomic_DNA"/>
</dbReference>
<accession>A0ACC1MQ52</accession>
<keyword evidence="2" id="KW-1185">Reference proteome</keyword>